<evidence type="ECO:0000313" key="2">
    <source>
        <dbReference type="EMBL" id="SNB66828.1"/>
    </source>
</evidence>
<gene>
    <name evidence="2" type="ORF">SAMN06265338_102542</name>
</gene>
<dbReference type="Pfam" id="PF09538">
    <property type="entry name" value="FYDLN_acid"/>
    <property type="match status" value="1"/>
</dbReference>
<feature type="region of interest" description="Disordered" evidence="1">
    <location>
        <begin position="44"/>
        <end position="122"/>
    </location>
</feature>
<protein>
    <submittedName>
        <fullName evidence="2">TIGR02300 family protein</fullName>
    </submittedName>
</protein>
<evidence type="ECO:0000313" key="3">
    <source>
        <dbReference type="Proteomes" id="UP000198418"/>
    </source>
</evidence>
<dbReference type="RefSeq" id="WP_088520023.1">
    <property type="nucleotide sequence ID" value="NZ_FYDG01000002.1"/>
</dbReference>
<dbReference type="OrthoDB" id="9815689at2"/>
<keyword evidence="3" id="KW-1185">Reference proteome</keyword>
<reference evidence="3" key="1">
    <citation type="submission" date="2017-06" db="EMBL/GenBank/DDBJ databases">
        <authorList>
            <person name="Varghese N."/>
            <person name="Submissions S."/>
        </authorList>
    </citation>
    <scope>NUCLEOTIDE SEQUENCE [LARGE SCALE GENOMIC DNA]</scope>
    <source>
        <strain evidence="3">DSM 137</strain>
    </source>
</reference>
<dbReference type="InterPro" id="IPR012644">
    <property type="entry name" value="CHP02300_FYDLN_acid"/>
</dbReference>
<name>A0A212R490_RHOAC</name>
<evidence type="ECO:0000256" key="1">
    <source>
        <dbReference type="SAM" id="MobiDB-lite"/>
    </source>
</evidence>
<dbReference type="NCBIfam" id="TIGR02300">
    <property type="entry name" value="FYDLN_acid"/>
    <property type="match status" value="1"/>
</dbReference>
<sequence length="122" mass="13099">MAKPELGGKRQCQNCGAKFFDLNRDPILCPKCGATFLPPVSARAAPRPAAVEDEEQETPETGAELVPLEEADATDEKAAAVVDDDVDLGDDDADDTFLEEEEEDNDDVSDLIDGDIETDDEG</sequence>
<proteinExistence type="predicted"/>
<accession>A0A212R490</accession>
<dbReference type="AlphaFoldDB" id="A0A212R490"/>
<feature type="compositionally biased region" description="Acidic residues" evidence="1">
    <location>
        <begin position="82"/>
        <end position="122"/>
    </location>
</feature>
<dbReference type="Proteomes" id="UP000198418">
    <property type="component" value="Unassembled WGS sequence"/>
</dbReference>
<dbReference type="EMBL" id="FYDG01000002">
    <property type="protein sequence ID" value="SNB66828.1"/>
    <property type="molecule type" value="Genomic_DNA"/>
</dbReference>
<organism evidence="2 3">
    <name type="scientific">Rhodoblastus acidophilus</name>
    <name type="common">Rhodopseudomonas acidophila</name>
    <dbReference type="NCBI Taxonomy" id="1074"/>
    <lineage>
        <taxon>Bacteria</taxon>
        <taxon>Pseudomonadati</taxon>
        <taxon>Pseudomonadota</taxon>
        <taxon>Alphaproteobacteria</taxon>
        <taxon>Hyphomicrobiales</taxon>
        <taxon>Rhodoblastaceae</taxon>
        <taxon>Rhodoblastus</taxon>
    </lineage>
</organism>